<dbReference type="EMBL" id="QKRB01000053">
    <property type="protein sequence ID" value="PZD94267.1"/>
    <property type="molecule type" value="Genomic_DNA"/>
</dbReference>
<gene>
    <name evidence="1" type="ORF">DNH61_17785</name>
</gene>
<keyword evidence="2" id="KW-1185">Reference proteome</keyword>
<protein>
    <recommendedName>
        <fullName evidence="3">Oxidoreductase molybdopterin-binding domain-containing protein</fullName>
    </recommendedName>
</protein>
<dbReference type="Gene3D" id="3.90.420.10">
    <property type="entry name" value="Oxidoreductase, molybdopterin-binding domain"/>
    <property type="match status" value="1"/>
</dbReference>
<dbReference type="Proteomes" id="UP000249522">
    <property type="component" value="Unassembled WGS sequence"/>
</dbReference>
<organism evidence="1 2">
    <name type="scientific">Paenibacillus sambharensis</name>
    <dbReference type="NCBI Taxonomy" id="1803190"/>
    <lineage>
        <taxon>Bacteria</taxon>
        <taxon>Bacillati</taxon>
        <taxon>Bacillota</taxon>
        <taxon>Bacilli</taxon>
        <taxon>Bacillales</taxon>
        <taxon>Paenibacillaceae</taxon>
        <taxon>Paenibacillus</taxon>
    </lineage>
</organism>
<evidence type="ECO:0000313" key="2">
    <source>
        <dbReference type="Proteomes" id="UP000249522"/>
    </source>
</evidence>
<dbReference type="OrthoDB" id="2381583at2"/>
<dbReference type="AlphaFoldDB" id="A0A2W1LS35"/>
<proteinExistence type="predicted"/>
<evidence type="ECO:0008006" key="3">
    <source>
        <dbReference type="Google" id="ProtNLM"/>
    </source>
</evidence>
<dbReference type="RefSeq" id="WP_111148035.1">
    <property type="nucleotide sequence ID" value="NZ_QKRB01000053.1"/>
</dbReference>
<name>A0A2W1LS35_9BACL</name>
<evidence type="ECO:0000313" key="1">
    <source>
        <dbReference type="EMBL" id="PZD94267.1"/>
    </source>
</evidence>
<dbReference type="InterPro" id="IPR036374">
    <property type="entry name" value="OxRdtase_Mopterin-bd_sf"/>
</dbReference>
<sequence>MHPRSIRIEHFGQDAVTATAEAMAIDAGRTFPAADRVPEAAGDAFDWLDWYRAWAAKQGLDREGSPEPTHLQVEAADSFEAVIPWSQLRRAAVVYAVNGQDLGASGPLRLYVPDGISACLNVKRVTVFRIGYADGIQPEASYGFKSQFTPGDLMSSLRKA</sequence>
<accession>A0A2W1LS35</accession>
<reference evidence="1 2" key="1">
    <citation type="submission" date="2018-06" db="EMBL/GenBank/DDBJ databases">
        <title>Paenibacillus imtechensis sp. nov.</title>
        <authorList>
            <person name="Pinnaka A.K."/>
            <person name="Singh H."/>
            <person name="Kaur M."/>
        </authorList>
    </citation>
    <scope>NUCLEOTIDE SEQUENCE [LARGE SCALE GENOMIC DNA]</scope>
    <source>
        <strain evidence="1 2">SMB1</strain>
    </source>
</reference>
<comment type="caution">
    <text evidence="1">The sequence shown here is derived from an EMBL/GenBank/DDBJ whole genome shotgun (WGS) entry which is preliminary data.</text>
</comment>